<evidence type="ECO:0000256" key="1">
    <source>
        <dbReference type="SAM" id="MobiDB-lite"/>
    </source>
</evidence>
<dbReference type="Proteomes" id="UP001190926">
    <property type="component" value="Unassembled WGS sequence"/>
</dbReference>
<gene>
    <name evidence="3" type="ORF">C2S53_011757</name>
</gene>
<dbReference type="PANTHER" id="PTHR31549">
    <property type="entry name" value="PROTEIN, PUTATIVE (DUF247)-RELATED-RELATED"/>
    <property type="match status" value="1"/>
</dbReference>
<keyword evidence="2" id="KW-1133">Transmembrane helix</keyword>
<dbReference type="InterPro" id="IPR004158">
    <property type="entry name" value="DUF247_pln"/>
</dbReference>
<comment type="caution">
    <text evidence="3">The sequence shown here is derived from an EMBL/GenBank/DDBJ whole genome shotgun (WGS) entry which is preliminary data.</text>
</comment>
<feature type="region of interest" description="Disordered" evidence="1">
    <location>
        <begin position="1"/>
        <end position="20"/>
    </location>
</feature>
<dbReference type="EMBL" id="SDAM02000112">
    <property type="protein sequence ID" value="KAH6829187.1"/>
    <property type="molecule type" value="Genomic_DNA"/>
</dbReference>
<name>A0AAD4J8K4_PERFH</name>
<proteinExistence type="predicted"/>
<evidence type="ECO:0000313" key="3">
    <source>
        <dbReference type="EMBL" id="KAH6829187.1"/>
    </source>
</evidence>
<dbReference type="PANTHER" id="PTHR31549:SF88">
    <property type="entry name" value="DUF4220 DOMAIN-CONTAINING PROTEIN"/>
    <property type="match status" value="1"/>
</dbReference>
<dbReference type="AlphaFoldDB" id="A0AAD4J8K4"/>
<sequence length="434" mass="49674">MASKPASARPKNAILIRRRQKPTVNKDVGAGINSEESNMARFGPVYEENETDANSKAKQSAWDHIVDKKSDGDEAKLKKVYERSIADIEGEAIGSYDPRMKLKPCESFRWMMVRDGCFFLHIALHILGAWDVLGYPPQHPYFGKKSDSSSWLPAMFWVGNQIPCVVIRALMKQTFFQTVIEKGRWKCPTDDLEKLALYITVVEPELERPKRMGIFQRKPAQFRDGEPPSNILDALHSLVLGSGDNDPIHAEMKEFRDLEAGRGDRKIKIPSAGELNKSGISLRMAKGSGITNIRFQNLGFCAYLYLPPFTINANTERIFTVLASYELNLNESDREVTSYLRFMRDLSHTYKDFKILQRKGIIQVKDDELKGTMVSMLHKIIHSHRSRLTLNFRHTRRKLEDYGGPPWRLISFFLGVLAVVQTIFTILSYFFPHK</sequence>
<evidence type="ECO:0000313" key="4">
    <source>
        <dbReference type="Proteomes" id="UP001190926"/>
    </source>
</evidence>
<keyword evidence="4" id="KW-1185">Reference proteome</keyword>
<feature type="transmembrane region" description="Helical" evidence="2">
    <location>
        <begin position="407"/>
        <end position="431"/>
    </location>
</feature>
<evidence type="ECO:0000256" key="2">
    <source>
        <dbReference type="SAM" id="Phobius"/>
    </source>
</evidence>
<organism evidence="3 4">
    <name type="scientific">Perilla frutescens var. hirtella</name>
    <name type="common">Perilla citriodora</name>
    <name type="synonym">Perilla setoyensis</name>
    <dbReference type="NCBI Taxonomy" id="608512"/>
    <lineage>
        <taxon>Eukaryota</taxon>
        <taxon>Viridiplantae</taxon>
        <taxon>Streptophyta</taxon>
        <taxon>Embryophyta</taxon>
        <taxon>Tracheophyta</taxon>
        <taxon>Spermatophyta</taxon>
        <taxon>Magnoliopsida</taxon>
        <taxon>eudicotyledons</taxon>
        <taxon>Gunneridae</taxon>
        <taxon>Pentapetalae</taxon>
        <taxon>asterids</taxon>
        <taxon>lamiids</taxon>
        <taxon>Lamiales</taxon>
        <taxon>Lamiaceae</taxon>
        <taxon>Nepetoideae</taxon>
        <taxon>Elsholtzieae</taxon>
        <taxon>Perilla</taxon>
    </lineage>
</organism>
<keyword evidence="2" id="KW-0812">Transmembrane</keyword>
<protein>
    <submittedName>
        <fullName evidence="3">Uncharacterized protein</fullName>
    </submittedName>
</protein>
<dbReference type="Pfam" id="PF03140">
    <property type="entry name" value="DUF247"/>
    <property type="match status" value="1"/>
</dbReference>
<reference evidence="3 4" key="1">
    <citation type="journal article" date="2021" name="Nat. Commun.">
        <title>Incipient diploidization of the medicinal plant Perilla within 10,000 years.</title>
        <authorList>
            <person name="Zhang Y."/>
            <person name="Shen Q."/>
            <person name="Leng L."/>
            <person name="Zhang D."/>
            <person name="Chen S."/>
            <person name="Shi Y."/>
            <person name="Ning Z."/>
            <person name="Chen S."/>
        </authorList>
    </citation>
    <scope>NUCLEOTIDE SEQUENCE [LARGE SCALE GENOMIC DNA]</scope>
    <source>
        <strain evidence="4">cv. PC099</strain>
    </source>
</reference>
<keyword evidence="2" id="KW-0472">Membrane</keyword>
<accession>A0AAD4J8K4</accession>